<reference evidence="2" key="2">
    <citation type="journal article" date="2007" name="Science">
        <title>Draft genome sequence of the sexually transmitted pathogen Trichomonas vaginalis.</title>
        <authorList>
            <person name="Carlton J.M."/>
            <person name="Hirt R.P."/>
            <person name="Silva J.C."/>
            <person name="Delcher A.L."/>
            <person name="Schatz M."/>
            <person name="Zhao Q."/>
            <person name="Wortman J.R."/>
            <person name="Bidwell S.L."/>
            <person name="Alsmark U.C.M."/>
            <person name="Besteiro S."/>
            <person name="Sicheritz-Ponten T."/>
            <person name="Noel C.J."/>
            <person name="Dacks J.B."/>
            <person name="Foster P.G."/>
            <person name="Simillion C."/>
            <person name="Van de Peer Y."/>
            <person name="Miranda-Saavedra D."/>
            <person name="Barton G.J."/>
            <person name="Westrop G.D."/>
            <person name="Mueller S."/>
            <person name="Dessi D."/>
            <person name="Fiori P.L."/>
            <person name="Ren Q."/>
            <person name="Paulsen I."/>
            <person name="Zhang H."/>
            <person name="Bastida-Corcuera F.D."/>
            <person name="Simoes-Barbosa A."/>
            <person name="Brown M.T."/>
            <person name="Hayes R.D."/>
            <person name="Mukherjee M."/>
            <person name="Okumura C.Y."/>
            <person name="Schneider R."/>
            <person name="Smith A.J."/>
            <person name="Vanacova S."/>
            <person name="Villalvazo M."/>
            <person name="Haas B.J."/>
            <person name="Pertea M."/>
            <person name="Feldblyum T.V."/>
            <person name="Utterback T.R."/>
            <person name="Shu C.L."/>
            <person name="Osoegawa K."/>
            <person name="de Jong P.J."/>
            <person name="Hrdy I."/>
            <person name="Horvathova L."/>
            <person name="Zubacova Z."/>
            <person name="Dolezal P."/>
            <person name="Malik S.B."/>
            <person name="Logsdon J.M. Jr."/>
            <person name="Henze K."/>
            <person name="Gupta A."/>
            <person name="Wang C.C."/>
            <person name="Dunne R.L."/>
            <person name="Upcroft J.A."/>
            <person name="Upcroft P."/>
            <person name="White O."/>
            <person name="Salzberg S.L."/>
            <person name="Tang P."/>
            <person name="Chiu C.-H."/>
            <person name="Lee Y.-S."/>
            <person name="Embley T.M."/>
            <person name="Coombs G.H."/>
            <person name="Mottram J.C."/>
            <person name="Tachezy J."/>
            <person name="Fraser-Liggett C.M."/>
            <person name="Johnson P.J."/>
        </authorList>
    </citation>
    <scope>NUCLEOTIDE SEQUENCE [LARGE SCALE GENOMIC DNA]</scope>
    <source>
        <strain evidence="2">G3</strain>
    </source>
</reference>
<dbReference type="eggNOG" id="KOG1302">
    <property type="taxonomic scope" value="Eukaryota"/>
</dbReference>
<name>A2F035_TRIV3</name>
<dbReference type="RefSeq" id="XP_001314295.1">
    <property type="nucleotide sequence ID" value="XM_001314277.1"/>
</dbReference>
<dbReference type="STRING" id="5722.A2F035"/>
<dbReference type="Gene3D" id="1.25.40.850">
    <property type="match status" value="1"/>
</dbReference>
<dbReference type="EMBL" id="DS113558">
    <property type="protein sequence ID" value="EAY01737.1"/>
    <property type="molecule type" value="Genomic_DNA"/>
</dbReference>
<sequence length="584" mass="66887">MASQENLYSSFQIVDEEEFLSYFKKLGEAILVIPKEILYFANVALSKNCMGAAKKKVTLDTIKSSEATETVAVLCIDDPVMLTKICKKLELVPKYKKHIIMIPRYSPSCQSTFEKIPNHEDIHITEFHAEIIPIAPDKFIVPVPLAYNNCFCEADISDVYTISRALLRLTLIHGFPSRVFTAGTISRRVYELMQNLKHQICSDNSSTYFSTKGAKYDDLFIIDRSCDNITPFVTQCTYAGRLDEAFNPKYGFMELPDGIQLEGYAPNSTIRLDDNDLVYKEVKSMNIAFAFDWMRNISTEATKIQGLLNKTRGTPEWRQHSRRATEILKIRPFNNLHYQLIDRIPMAQTYVKHMRDFQFDVIFNNSTDFDQIYDFIHRGRYSDALQMLILSSVTSDGIPQSQLKKFEEILLSLIGFDFVPDWIRLQAGGLITPRTFLKFGSKFSTVMRELKLLIDDEKAPTNDFYAGYYPITARLVENCLKTGWGPSSVCNKTMKNMGIELNTYKVDEQQPPKKSSDGKPFRRVLVFVVGGMTISEMSIFEKMGEQLFSDNQEFSYQFHCGSTDLITRTRLVETFCPSLAKNTI</sequence>
<dbReference type="Gene3D" id="3.40.50.1910">
    <property type="match status" value="2"/>
</dbReference>
<dbReference type="InterPro" id="IPR001619">
    <property type="entry name" value="Sec1-like"/>
</dbReference>
<accession>A2F035</accession>
<evidence type="ECO:0000313" key="2">
    <source>
        <dbReference type="EMBL" id="EAY01737.1"/>
    </source>
</evidence>
<reference evidence="2" key="1">
    <citation type="submission" date="2006-10" db="EMBL/GenBank/DDBJ databases">
        <authorList>
            <person name="Amadeo P."/>
            <person name="Zhao Q."/>
            <person name="Wortman J."/>
            <person name="Fraser-Liggett C."/>
            <person name="Carlton J."/>
        </authorList>
    </citation>
    <scope>NUCLEOTIDE SEQUENCE</scope>
    <source>
        <strain evidence="2">G3</strain>
    </source>
</reference>
<gene>
    <name evidence="2" type="ORF">TVAG_108940</name>
</gene>
<organism evidence="2 3">
    <name type="scientific">Trichomonas vaginalis (strain ATCC PRA-98 / G3)</name>
    <dbReference type="NCBI Taxonomy" id="412133"/>
    <lineage>
        <taxon>Eukaryota</taxon>
        <taxon>Metamonada</taxon>
        <taxon>Parabasalia</taxon>
        <taxon>Trichomonadida</taxon>
        <taxon>Trichomonadidae</taxon>
        <taxon>Trichomonas</taxon>
    </lineage>
</organism>
<keyword evidence="3" id="KW-1185">Reference proteome</keyword>
<comment type="similarity">
    <text evidence="1">Belongs to the STXBP/unc-18/SEC1 family.</text>
</comment>
<dbReference type="PANTHER" id="PTHR11679">
    <property type="entry name" value="VESICLE PROTEIN SORTING-ASSOCIATED"/>
    <property type="match status" value="1"/>
</dbReference>
<dbReference type="VEuPathDB" id="TrichDB:TVAG_108940"/>
<dbReference type="InParanoid" id="A2F035"/>
<dbReference type="SMR" id="A2F035"/>
<dbReference type="Pfam" id="PF00995">
    <property type="entry name" value="Sec1"/>
    <property type="match status" value="1"/>
</dbReference>
<dbReference type="InterPro" id="IPR027482">
    <property type="entry name" value="Sec1-like_dom2"/>
</dbReference>
<dbReference type="GO" id="GO:0005773">
    <property type="term" value="C:vacuole"/>
    <property type="evidence" value="ECO:0000318"/>
    <property type="project" value="GO_Central"/>
</dbReference>
<dbReference type="FunCoup" id="A2F035">
    <property type="interactions" value="571"/>
</dbReference>
<dbReference type="InterPro" id="IPR036045">
    <property type="entry name" value="Sec1-like_sf"/>
</dbReference>
<dbReference type="OrthoDB" id="10262287at2759"/>
<proteinExistence type="inferred from homology"/>
<dbReference type="GO" id="GO:0016192">
    <property type="term" value="P:vesicle-mediated transport"/>
    <property type="evidence" value="ECO:0000318"/>
    <property type="project" value="GO_Central"/>
</dbReference>
<dbReference type="VEuPathDB" id="TrichDB:TVAGG3_0373930"/>
<dbReference type="KEGG" id="tva:4759566"/>
<dbReference type="SUPFAM" id="SSF56815">
    <property type="entry name" value="Sec1/munc18-like (SM) proteins"/>
    <property type="match status" value="1"/>
</dbReference>
<evidence type="ECO:0000313" key="3">
    <source>
        <dbReference type="Proteomes" id="UP000001542"/>
    </source>
</evidence>
<dbReference type="InterPro" id="IPR043155">
    <property type="entry name" value="VPS33_dom3b"/>
</dbReference>
<dbReference type="AlphaFoldDB" id="A2F035"/>
<dbReference type="GO" id="GO:0033263">
    <property type="term" value="C:CORVET complex"/>
    <property type="evidence" value="ECO:0000318"/>
    <property type="project" value="GO_Central"/>
</dbReference>
<evidence type="ECO:0000256" key="1">
    <source>
        <dbReference type="ARBA" id="ARBA00009884"/>
    </source>
</evidence>
<dbReference type="GO" id="GO:0006886">
    <property type="term" value="P:intracellular protein transport"/>
    <property type="evidence" value="ECO:0000318"/>
    <property type="project" value="GO_Central"/>
</dbReference>
<dbReference type="Proteomes" id="UP000001542">
    <property type="component" value="Unassembled WGS sequence"/>
</dbReference>
<protein>
    <submittedName>
        <fullName evidence="2">Sec1 family protein</fullName>
    </submittedName>
</protein>